<evidence type="ECO:0000313" key="4">
    <source>
        <dbReference type="EMBL" id="PTU32579.1"/>
    </source>
</evidence>
<proteinExistence type="predicted"/>
<feature type="domain" description="Zeta toxin" evidence="3">
    <location>
        <begin position="50"/>
        <end position="155"/>
    </location>
</feature>
<evidence type="ECO:0000256" key="1">
    <source>
        <dbReference type="ARBA" id="ARBA00022741"/>
    </source>
</evidence>
<name>A0A2T5MJ49_9GAMM</name>
<keyword evidence="2" id="KW-0067">ATP-binding</keyword>
<dbReference type="GO" id="GO:0016301">
    <property type="term" value="F:kinase activity"/>
    <property type="evidence" value="ECO:0007669"/>
    <property type="project" value="InterPro"/>
</dbReference>
<dbReference type="InterPro" id="IPR010488">
    <property type="entry name" value="Zeta_toxin_domain"/>
</dbReference>
<dbReference type="PANTHER" id="PTHR39206:SF1">
    <property type="entry name" value="SLL8004 PROTEIN"/>
    <property type="match status" value="1"/>
</dbReference>
<dbReference type="InterPro" id="IPR027417">
    <property type="entry name" value="P-loop_NTPase"/>
</dbReference>
<dbReference type="AlphaFoldDB" id="A0A2T5MJ49"/>
<evidence type="ECO:0000256" key="2">
    <source>
        <dbReference type="ARBA" id="ARBA00022840"/>
    </source>
</evidence>
<sequence length="185" mass="20578">MPVLHLLAGPNASGKTTFYEHLLYPATRLPFINADLIAKREWPGDEEAHGHDASALAEQARNTAIEAKTSFIGETVFSHASKLELIERAKAAGYSVTLHVFIVPEELSVVRARLRSGQGGHSVPEDVLRARYKRLWALIEKAIPLVDEVFVYDNSTARKPFRLVAQYQDGQRLGAAHWPVWSPLS</sequence>
<keyword evidence="5" id="KW-1185">Reference proteome</keyword>
<dbReference type="Gene3D" id="3.40.50.300">
    <property type="entry name" value="P-loop containing nucleotide triphosphate hydrolases"/>
    <property type="match status" value="1"/>
</dbReference>
<dbReference type="Proteomes" id="UP000244248">
    <property type="component" value="Unassembled WGS sequence"/>
</dbReference>
<accession>A0A2T5MJ49</accession>
<keyword evidence="1" id="KW-0547">Nucleotide-binding</keyword>
<gene>
    <name evidence="4" type="ORF">CJD38_00150</name>
</gene>
<protein>
    <submittedName>
        <fullName evidence="4">ATPase</fullName>
    </submittedName>
</protein>
<dbReference type="EMBL" id="QANS01000001">
    <property type="protein sequence ID" value="PTU32579.1"/>
    <property type="molecule type" value="Genomic_DNA"/>
</dbReference>
<reference evidence="4 5" key="1">
    <citation type="submission" date="2018-04" db="EMBL/GenBank/DDBJ databases">
        <title>Novel species isolated from glacier.</title>
        <authorList>
            <person name="Liu Q."/>
            <person name="Xin Y.-H."/>
        </authorList>
    </citation>
    <scope>NUCLEOTIDE SEQUENCE [LARGE SCALE GENOMIC DNA]</scope>
    <source>
        <strain evidence="4 5">GT1R17</strain>
    </source>
</reference>
<comment type="caution">
    <text evidence="4">The sequence shown here is derived from an EMBL/GenBank/DDBJ whole genome shotgun (WGS) entry which is preliminary data.</text>
</comment>
<dbReference type="SUPFAM" id="SSF52540">
    <property type="entry name" value="P-loop containing nucleoside triphosphate hydrolases"/>
    <property type="match status" value="1"/>
</dbReference>
<dbReference type="Pfam" id="PF06414">
    <property type="entry name" value="Zeta_toxin"/>
    <property type="match status" value="1"/>
</dbReference>
<dbReference type="RefSeq" id="WP_107938288.1">
    <property type="nucleotide sequence ID" value="NZ_QANS01000001.1"/>
</dbReference>
<evidence type="ECO:0000259" key="3">
    <source>
        <dbReference type="Pfam" id="PF06414"/>
    </source>
</evidence>
<dbReference type="PANTHER" id="PTHR39206">
    <property type="entry name" value="SLL8004 PROTEIN"/>
    <property type="match status" value="1"/>
</dbReference>
<dbReference type="OrthoDB" id="9791543at2"/>
<evidence type="ECO:0000313" key="5">
    <source>
        <dbReference type="Proteomes" id="UP000244248"/>
    </source>
</evidence>
<dbReference type="GO" id="GO:0005524">
    <property type="term" value="F:ATP binding"/>
    <property type="evidence" value="ECO:0007669"/>
    <property type="project" value="UniProtKB-KW"/>
</dbReference>
<organism evidence="4 5">
    <name type="scientific">Stenotrophobium rhamnosiphilum</name>
    <dbReference type="NCBI Taxonomy" id="2029166"/>
    <lineage>
        <taxon>Bacteria</taxon>
        <taxon>Pseudomonadati</taxon>
        <taxon>Pseudomonadota</taxon>
        <taxon>Gammaproteobacteria</taxon>
        <taxon>Nevskiales</taxon>
        <taxon>Nevskiaceae</taxon>
        <taxon>Stenotrophobium</taxon>
    </lineage>
</organism>